<evidence type="ECO:0000256" key="10">
    <source>
        <dbReference type="PIRSR" id="PIRSR000485-3"/>
    </source>
</evidence>
<reference evidence="12" key="1">
    <citation type="submission" date="2021-01" db="EMBL/GenBank/DDBJ databases">
        <authorList>
            <person name="Corre E."/>
            <person name="Pelletier E."/>
            <person name="Niang G."/>
            <person name="Scheremetjew M."/>
            <person name="Finn R."/>
            <person name="Kale V."/>
            <person name="Holt S."/>
            <person name="Cochrane G."/>
            <person name="Meng A."/>
            <person name="Brown T."/>
            <person name="Cohen L."/>
        </authorList>
    </citation>
    <scope>NUCLEOTIDE SEQUENCE</scope>
    <source>
        <strain evidence="12">CCMP441</strain>
    </source>
</reference>
<comment type="pathway">
    <text evidence="1 8">Purine metabolism; IMP biosynthesis via de novo pathway; N(1)-(5-phospho-D-ribosyl)glycinamide from 5-phospho-alpha-D-ribose 1-diphosphate: step 1/2.</text>
</comment>
<dbReference type="GO" id="GO:0004044">
    <property type="term" value="F:amidophosphoribosyltransferase activity"/>
    <property type="evidence" value="ECO:0007669"/>
    <property type="project" value="UniProtKB-EC"/>
</dbReference>
<feature type="binding site" evidence="9">
    <location>
        <position position="343"/>
    </location>
    <ligand>
        <name>Mg(2+)</name>
        <dbReference type="ChEBI" id="CHEBI:18420"/>
    </ligand>
</feature>
<feature type="binding site" evidence="10">
    <location>
        <position position="222"/>
    </location>
    <ligand>
        <name>[4Fe-4S] cluster</name>
        <dbReference type="ChEBI" id="CHEBI:49883"/>
    </ligand>
</feature>
<comment type="catalytic activity">
    <reaction evidence="8">
        <text>5-phospho-beta-D-ribosylamine + L-glutamate + diphosphate = 5-phospho-alpha-D-ribose 1-diphosphate + L-glutamine + H2O</text>
        <dbReference type="Rhea" id="RHEA:14905"/>
        <dbReference type="ChEBI" id="CHEBI:15377"/>
        <dbReference type="ChEBI" id="CHEBI:29985"/>
        <dbReference type="ChEBI" id="CHEBI:33019"/>
        <dbReference type="ChEBI" id="CHEBI:58017"/>
        <dbReference type="ChEBI" id="CHEBI:58359"/>
        <dbReference type="ChEBI" id="CHEBI:58681"/>
        <dbReference type="EC" id="2.4.2.14"/>
    </reaction>
</comment>
<evidence type="ECO:0000256" key="8">
    <source>
        <dbReference type="PIRNR" id="PIRNR000485"/>
    </source>
</evidence>
<dbReference type="Gene3D" id="3.40.50.2020">
    <property type="match status" value="1"/>
</dbReference>
<gene>
    <name evidence="12" type="ORF">HAND1043_LOCUS16840</name>
</gene>
<keyword evidence="9" id="KW-0460">Magnesium</keyword>
<dbReference type="GO" id="GO:0051536">
    <property type="term" value="F:iron-sulfur cluster binding"/>
    <property type="evidence" value="ECO:0007669"/>
    <property type="project" value="UniProtKB-KW"/>
</dbReference>
<dbReference type="EC" id="2.4.2.14" evidence="3 8"/>
<keyword evidence="9" id="KW-0479">Metal-binding</keyword>
<keyword evidence="6 8" id="KW-0658">Purine biosynthesis</keyword>
<comment type="cofactor">
    <cofactor evidence="9">
        <name>Mg(2+)</name>
        <dbReference type="ChEBI" id="CHEBI:18420"/>
    </cofactor>
    <text evidence="9">Binds 1 Mg(2+) ion per subunit.</text>
</comment>
<feature type="binding site" evidence="10">
    <location>
        <position position="380"/>
    </location>
    <ligand>
        <name>[4Fe-4S] cluster</name>
        <dbReference type="ChEBI" id="CHEBI:49883"/>
    </ligand>
</feature>
<dbReference type="UniPathway" id="UPA00074">
    <property type="reaction ID" value="UER00124"/>
</dbReference>
<evidence type="ECO:0000313" key="12">
    <source>
        <dbReference type="EMBL" id="CAD8750336.1"/>
    </source>
</evidence>
<organism evidence="12">
    <name type="scientific">Hemiselmis andersenii</name>
    <name type="common">Cryptophyte alga</name>
    <dbReference type="NCBI Taxonomy" id="464988"/>
    <lineage>
        <taxon>Eukaryota</taxon>
        <taxon>Cryptophyceae</taxon>
        <taxon>Cryptomonadales</taxon>
        <taxon>Hemiselmidaceae</taxon>
        <taxon>Hemiselmis</taxon>
    </lineage>
</organism>
<dbReference type="NCBIfam" id="TIGR01134">
    <property type="entry name" value="purF"/>
    <property type="match status" value="1"/>
</dbReference>
<comment type="similarity">
    <text evidence="2 8">In the C-terminal section; belongs to the purine/pyrimidine phosphoribosyltransferase family.</text>
</comment>
<evidence type="ECO:0000256" key="6">
    <source>
        <dbReference type="ARBA" id="ARBA00022755"/>
    </source>
</evidence>
<keyword evidence="4 8" id="KW-0328">Glycosyltransferase</keyword>
<dbReference type="AlphaFoldDB" id="A0A6T8N1J5"/>
<dbReference type="Gene3D" id="3.60.20.10">
    <property type="entry name" value="Glutamine Phosphoribosylpyrophosphate, subunit 1, domain 1"/>
    <property type="match status" value="1"/>
</dbReference>
<dbReference type="InterPro" id="IPR000836">
    <property type="entry name" value="PRTase_dom"/>
</dbReference>
<dbReference type="EMBL" id="HBFK01027655">
    <property type="protein sequence ID" value="CAD8750336.1"/>
    <property type="molecule type" value="Transcribed_RNA"/>
</dbReference>
<accession>A0A6T8N1J5</accession>
<evidence type="ECO:0000256" key="5">
    <source>
        <dbReference type="ARBA" id="ARBA00022679"/>
    </source>
</evidence>
<sequence length="473" mass="51943">MVTGELSSTGDRSRFHLHRGLGLVTDIFTPDDIASLPGTSAIGHTRYSTAGGKTQLEGFQPFCVRYRIGNLALAHNGNLSNFHELRSFFEQHGVLLQSTVDSELFLHLISHSKRRSQLDQIFDAMTQAEGAFSCVIMTETSLVAVRDPNGFRPLCIGRIPKGGPDGGDGYVVASETCALDLCKAEYVREVEPGELIVIDRNTVNTGAFTTLRLPQKFGVSQCIFEYVYFARPDSLIFGDFVTKVRREHGRQLAREHPVPKVGPDSPPVVVVPVPDSAAHATMGYVEECLRMGLSCIQDLGFFRNPYVGRSFIAPSQENRDIKVRCKFNPMRHVCEGQIIVMIDDSIVRGTTAKQLIRLVMAAGAKEVHFRVASPPVTDPCFYGMDFPTKEELFANVHAGDKTAMAKWLGVESIGYLSPEGLVESTVRSSPTGASHGYCRACFTGIYPVPVTSQAAQVLSEEKGPHPENLFTKR</sequence>
<keyword evidence="5 8" id="KW-0808">Transferase</keyword>
<keyword evidence="10" id="KW-0411">Iron-sulfur</keyword>
<evidence type="ECO:0000256" key="9">
    <source>
        <dbReference type="PIRSR" id="PIRSR000485-2"/>
    </source>
</evidence>
<evidence type="ECO:0000256" key="3">
    <source>
        <dbReference type="ARBA" id="ARBA00011941"/>
    </source>
</evidence>
<keyword evidence="10" id="KW-0408">Iron</keyword>
<feature type="domain" description="Glutamine amidotransferase type-2" evidence="11">
    <location>
        <begin position="1"/>
        <end position="201"/>
    </location>
</feature>
<dbReference type="SUPFAM" id="SSF56235">
    <property type="entry name" value="N-terminal nucleophile aminohydrolases (Ntn hydrolases)"/>
    <property type="match status" value="1"/>
</dbReference>
<evidence type="ECO:0000256" key="1">
    <source>
        <dbReference type="ARBA" id="ARBA00005209"/>
    </source>
</evidence>
<dbReference type="InterPro" id="IPR035584">
    <property type="entry name" value="PurF_N"/>
</dbReference>
<proteinExistence type="inferred from homology"/>
<feature type="binding site" evidence="9">
    <location>
        <position position="344"/>
    </location>
    <ligand>
        <name>Mg(2+)</name>
        <dbReference type="ChEBI" id="CHEBI:18420"/>
    </ligand>
</feature>
<name>A0A6T8N1J5_HEMAN</name>
<evidence type="ECO:0000256" key="7">
    <source>
        <dbReference type="ARBA" id="ARBA00022962"/>
    </source>
</evidence>
<keyword evidence="7" id="KW-0315">Glutamine amidotransferase</keyword>
<dbReference type="PROSITE" id="PS51278">
    <property type="entry name" value="GATASE_TYPE_2"/>
    <property type="match status" value="1"/>
</dbReference>
<dbReference type="InterPro" id="IPR029057">
    <property type="entry name" value="PRTase-like"/>
</dbReference>
<dbReference type="PIRSF" id="PIRSF000485">
    <property type="entry name" value="Amd_phspho_trans"/>
    <property type="match status" value="1"/>
</dbReference>
<dbReference type="InterPro" id="IPR005854">
    <property type="entry name" value="PurF"/>
</dbReference>
<comment type="cofactor">
    <cofactor evidence="10">
        <name>[4Fe-4S] cluster</name>
        <dbReference type="ChEBI" id="CHEBI:49883"/>
    </cofactor>
    <text evidence="10">Binds 1 [4Fe-4S] cluster per subunit.</text>
</comment>
<dbReference type="InterPro" id="IPR029055">
    <property type="entry name" value="Ntn_hydrolases_N"/>
</dbReference>
<dbReference type="InterPro" id="IPR017932">
    <property type="entry name" value="GATase_2_dom"/>
</dbReference>
<feature type="binding site" evidence="10">
    <location>
        <position position="438"/>
    </location>
    <ligand>
        <name>[4Fe-4S] cluster</name>
        <dbReference type="ChEBI" id="CHEBI:49883"/>
    </ligand>
</feature>
<dbReference type="GO" id="GO:0006189">
    <property type="term" value="P:'de novo' IMP biosynthetic process"/>
    <property type="evidence" value="ECO:0007669"/>
    <property type="project" value="UniProtKB-UniPathway"/>
</dbReference>
<evidence type="ECO:0000256" key="2">
    <source>
        <dbReference type="ARBA" id="ARBA00010138"/>
    </source>
</evidence>
<dbReference type="PANTHER" id="PTHR11907">
    <property type="entry name" value="AMIDOPHOSPHORIBOSYLTRANSFERASE"/>
    <property type="match status" value="1"/>
</dbReference>
<feature type="binding site" evidence="9">
    <location>
        <position position="276"/>
    </location>
    <ligand>
        <name>Mg(2+)</name>
        <dbReference type="ChEBI" id="CHEBI:18420"/>
    </ligand>
</feature>
<dbReference type="Pfam" id="PF13522">
    <property type="entry name" value="GATase_6"/>
    <property type="match status" value="1"/>
</dbReference>
<protein>
    <recommendedName>
        <fullName evidence="3 8">Amidophosphoribosyltransferase</fullName>
        <shortName evidence="8">ATase</shortName>
        <ecNumber evidence="3 8">2.4.2.14</ecNumber>
    </recommendedName>
    <alternativeName>
        <fullName evidence="8">Glutamine phosphoribosylpyrophosphate amidotransferase</fullName>
    </alternativeName>
</protein>
<evidence type="ECO:0000259" key="11">
    <source>
        <dbReference type="PROSITE" id="PS51278"/>
    </source>
</evidence>
<feature type="binding site" evidence="10">
    <location>
        <position position="441"/>
    </location>
    <ligand>
        <name>[4Fe-4S] cluster</name>
        <dbReference type="ChEBI" id="CHEBI:49883"/>
    </ligand>
</feature>
<dbReference type="SUPFAM" id="SSF53271">
    <property type="entry name" value="PRTase-like"/>
    <property type="match status" value="1"/>
</dbReference>
<dbReference type="GO" id="GO:0046872">
    <property type="term" value="F:metal ion binding"/>
    <property type="evidence" value="ECO:0007669"/>
    <property type="project" value="UniProtKB-KW"/>
</dbReference>
<dbReference type="CDD" id="cd06223">
    <property type="entry name" value="PRTases_typeI"/>
    <property type="match status" value="1"/>
</dbReference>
<dbReference type="GO" id="GO:0009113">
    <property type="term" value="P:purine nucleobase biosynthetic process"/>
    <property type="evidence" value="ECO:0007669"/>
    <property type="project" value="InterPro"/>
</dbReference>
<evidence type="ECO:0000256" key="4">
    <source>
        <dbReference type="ARBA" id="ARBA00022676"/>
    </source>
</evidence>
<dbReference type="CDD" id="cd00715">
    <property type="entry name" value="GPATase_N"/>
    <property type="match status" value="1"/>
</dbReference>